<dbReference type="InterPro" id="IPR003593">
    <property type="entry name" value="AAA+_ATPase"/>
</dbReference>
<dbReference type="CDD" id="cd18580">
    <property type="entry name" value="ABC_6TM_ABCC_D2"/>
    <property type="match status" value="1"/>
</dbReference>
<dbReference type="InterPro" id="IPR036640">
    <property type="entry name" value="ABC1_TM_sf"/>
</dbReference>
<dbReference type="PROSITE" id="PS50929">
    <property type="entry name" value="ABC_TM1F"/>
    <property type="match status" value="1"/>
</dbReference>
<dbReference type="InterPro" id="IPR011527">
    <property type="entry name" value="ABC1_TM_dom"/>
</dbReference>
<evidence type="ECO:0000259" key="9">
    <source>
        <dbReference type="PROSITE" id="PS50893"/>
    </source>
</evidence>
<evidence type="ECO:0008006" key="13">
    <source>
        <dbReference type="Google" id="ProtNLM"/>
    </source>
</evidence>
<keyword evidence="4" id="KW-0547">Nucleotide-binding</keyword>
<feature type="transmembrane region" description="Helical" evidence="8">
    <location>
        <begin position="141"/>
        <end position="160"/>
    </location>
</feature>
<dbReference type="SUPFAM" id="SSF90123">
    <property type="entry name" value="ABC transporter transmembrane region"/>
    <property type="match status" value="1"/>
</dbReference>
<protein>
    <recommendedName>
        <fullName evidence="13">ATP-dependent transporter ycf16</fullName>
    </recommendedName>
</protein>
<dbReference type="Pfam" id="PF00005">
    <property type="entry name" value="ABC_tran"/>
    <property type="match status" value="1"/>
</dbReference>
<dbReference type="Gene3D" id="3.40.50.300">
    <property type="entry name" value="P-loop containing nucleotide triphosphate hydrolases"/>
    <property type="match status" value="1"/>
</dbReference>
<organism evidence="11 12">
    <name type="scientific">Prorocentrum cordatum</name>
    <dbReference type="NCBI Taxonomy" id="2364126"/>
    <lineage>
        <taxon>Eukaryota</taxon>
        <taxon>Sar</taxon>
        <taxon>Alveolata</taxon>
        <taxon>Dinophyceae</taxon>
        <taxon>Prorocentrales</taxon>
        <taxon>Prorocentraceae</taxon>
        <taxon>Prorocentrum</taxon>
    </lineage>
</organism>
<dbReference type="PROSITE" id="PS50893">
    <property type="entry name" value="ABC_TRANSPORTER_2"/>
    <property type="match status" value="1"/>
</dbReference>
<dbReference type="Gene3D" id="1.20.1560.10">
    <property type="entry name" value="ABC transporter type 1, transmembrane domain"/>
    <property type="match status" value="1"/>
</dbReference>
<reference evidence="11" key="1">
    <citation type="submission" date="2023-10" db="EMBL/GenBank/DDBJ databases">
        <authorList>
            <person name="Chen Y."/>
            <person name="Shah S."/>
            <person name="Dougan E. K."/>
            <person name="Thang M."/>
            <person name="Chan C."/>
        </authorList>
    </citation>
    <scope>NUCLEOTIDE SEQUENCE [LARGE SCALE GENOMIC DNA]</scope>
</reference>
<feature type="transmembrane region" description="Helical" evidence="8">
    <location>
        <begin position="113"/>
        <end position="135"/>
    </location>
</feature>
<dbReference type="Proteomes" id="UP001189429">
    <property type="component" value="Unassembled WGS sequence"/>
</dbReference>
<keyword evidence="5" id="KW-0067">ATP-binding</keyword>
<keyword evidence="6 8" id="KW-1133">Transmembrane helix</keyword>
<proteinExistence type="predicted"/>
<dbReference type="InterPro" id="IPR003439">
    <property type="entry name" value="ABC_transporter-like_ATP-bd"/>
</dbReference>
<accession>A0ABN9QIC3</accession>
<dbReference type="InterPro" id="IPR050173">
    <property type="entry name" value="ABC_transporter_C-like"/>
</dbReference>
<dbReference type="InterPro" id="IPR027417">
    <property type="entry name" value="P-loop_NTPase"/>
</dbReference>
<comment type="subcellular location">
    <subcellularLocation>
        <location evidence="1">Membrane</location>
        <topology evidence="1">Multi-pass membrane protein</topology>
    </subcellularLocation>
</comment>
<evidence type="ECO:0000313" key="12">
    <source>
        <dbReference type="Proteomes" id="UP001189429"/>
    </source>
</evidence>
<feature type="domain" description="ABC transporter" evidence="9">
    <location>
        <begin position="320"/>
        <end position="552"/>
    </location>
</feature>
<evidence type="ECO:0000256" key="3">
    <source>
        <dbReference type="ARBA" id="ARBA00022692"/>
    </source>
</evidence>
<feature type="domain" description="ABC transmembrane type-1" evidence="10">
    <location>
        <begin position="1"/>
        <end position="287"/>
    </location>
</feature>
<keyword evidence="7 8" id="KW-0472">Membrane</keyword>
<evidence type="ECO:0000256" key="5">
    <source>
        <dbReference type="ARBA" id="ARBA00022840"/>
    </source>
</evidence>
<dbReference type="Pfam" id="PF00664">
    <property type="entry name" value="ABC_membrane"/>
    <property type="match status" value="1"/>
</dbReference>
<keyword evidence="12" id="KW-1185">Reference proteome</keyword>
<dbReference type="EMBL" id="CAUYUJ010002955">
    <property type="protein sequence ID" value="CAK0803131.1"/>
    <property type="molecule type" value="Genomic_DNA"/>
</dbReference>
<dbReference type="InterPro" id="IPR044726">
    <property type="entry name" value="ABCC_6TM_D2"/>
</dbReference>
<evidence type="ECO:0000256" key="1">
    <source>
        <dbReference type="ARBA" id="ARBA00004141"/>
    </source>
</evidence>
<evidence type="ECO:0000256" key="6">
    <source>
        <dbReference type="ARBA" id="ARBA00022989"/>
    </source>
</evidence>
<evidence type="ECO:0000256" key="8">
    <source>
        <dbReference type="SAM" id="Phobius"/>
    </source>
</evidence>
<gene>
    <name evidence="11" type="ORF">PCOR1329_LOCUS10422</name>
</gene>
<keyword evidence="3 8" id="KW-0812">Transmembrane</keyword>
<feature type="transmembrane region" description="Helical" evidence="8">
    <location>
        <begin position="27"/>
        <end position="53"/>
    </location>
</feature>
<evidence type="ECO:0000256" key="2">
    <source>
        <dbReference type="ARBA" id="ARBA00022448"/>
    </source>
</evidence>
<evidence type="ECO:0000313" key="11">
    <source>
        <dbReference type="EMBL" id="CAK0803131.1"/>
    </source>
</evidence>
<comment type="caution">
    <text evidence="11">The sequence shown here is derived from an EMBL/GenBank/DDBJ whole genome shotgun (WGS) entry which is preliminary data.</text>
</comment>
<sequence>MLFQNCCNLWIAYWTTDDKSTAMMNSWVVFFLGYEPSAAATFLAIYGFFVLLFTASNFAGHAVEIIGGVNAAWKIFQDALTGTLQRPFRWWDANPPGRVLNRFSEDVNVMDNAITNILGVIFGAVLYFVSHLAVLSMANPYSLLLLPFIAVALEFFAKYYRTTVREVQRMYLVSMSAVYQEMVEAVVGQVTIRAFAAVQQTLCSSIDGLDRLQRIGFAKVCVVAWIGLRMDFIGYSLSMFNVLYPVMQFYGLLQPHSAALVGFSISYSQDVVNILKQMIMNFSELEMQLISVERLTEYSQRAPPSAPPTPALAGGGSRGLQLADVAVTYREGLPPALSGVSLAFPLGEAAAIMGRTGAGKSSLLLSVMQLVPYTGRISVCGELLGQLDGEDVRSRLVGVVPQQPALFEGSLRWNMDPKGLHADAELWDALQAVGLRAACSAPGLGAQVATSAGGGGPGRLALSQGQRQLLCAARALLRRPRVAMLDEVSASLPSDVAASTVQTLLDRFKQRGAAVLLVTHQQELLPLCDRVITVAGGRIVGDRRNDQARGAE</sequence>
<dbReference type="SMART" id="SM00382">
    <property type="entry name" value="AAA"/>
    <property type="match status" value="1"/>
</dbReference>
<evidence type="ECO:0000259" key="10">
    <source>
        <dbReference type="PROSITE" id="PS50929"/>
    </source>
</evidence>
<dbReference type="PANTHER" id="PTHR24223">
    <property type="entry name" value="ATP-BINDING CASSETTE SUB-FAMILY C"/>
    <property type="match status" value="1"/>
</dbReference>
<name>A0ABN9QIC3_9DINO</name>
<dbReference type="SUPFAM" id="SSF52540">
    <property type="entry name" value="P-loop containing nucleoside triphosphate hydrolases"/>
    <property type="match status" value="1"/>
</dbReference>
<evidence type="ECO:0000256" key="7">
    <source>
        <dbReference type="ARBA" id="ARBA00023136"/>
    </source>
</evidence>
<keyword evidence="2" id="KW-0813">Transport</keyword>
<evidence type="ECO:0000256" key="4">
    <source>
        <dbReference type="ARBA" id="ARBA00022741"/>
    </source>
</evidence>